<gene>
    <name evidence="1" type="ORF">SDC9_190605</name>
</gene>
<evidence type="ECO:0000313" key="1">
    <source>
        <dbReference type="EMBL" id="MPN43046.1"/>
    </source>
</evidence>
<name>A0A645HWT1_9ZZZZ</name>
<sequence length="69" mass="7581">MASGNGYLATQSDLCTMLGGELREAISPARNCTMGGRSVQYADGAALRKRRCLPGRRIRQAQKRDIRLI</sequence>
<comment type="caution">
    <text evidence="1">The sequence shown here is derived from an EMBL/GenBank/DDBJ whole genome shotgun (WGS) entry which is preliminary data.</text>
</comment>
<organism evidence="1">
    <name type="scientific">bioreactor metagenome</name>
    <dbReference type="NCBI Taxonomy" id="1076179"/>
    <lineage>
        <taxon>unclassified sequences</taxon>
        <taxon>metagenomes</taxon>
        <taxon>ecological metagenomes</taxon>
    </lineage>
</organism>
<dbReference type="AlphaFoldDB" id="A0A645HWT1"/>
<accession>A0A645HWT1</accession>
<proteinExistence type="predicted"/>
<protein>
    <submittedName>
        <fullName evidence="1">Uncharacterized protein</fullName>
    </submittedName>
</protein>
<dbReference type="EMBL" id="VSSQ01101189">
    <property type="protein sequence ID" value="MPN43046.1"/>
    <property type="molecule type" value="Genomic_DNA"/>
</dbReference>
<reference evidence="1" key="1">
    <citation type="submission" date="2019-08" db="EMBL/GenBank/DDBJ databases">
        <authorList>
            <person name="Kucharzyk K."/>
            <person name="Murdoch R.W."/>
            <person name="Higgins S."/>
            <person name="Loffler F."/>
        </authorList>
    </citation>
    <scope>NUCLEOTIDE SEQUENCE</scope>
</reference>